<evidence type="ECO:0000313" key="3">
    <source>
        <dbReference type="Proteomes" id="UP001501536"/>
    </source>
</evidence>
<keyword evidence="1" id="KW-0472">Membrane</keyword>
<feature type="transmembrane region" description="Helical" evidence="1">
    <location>
        <begin position="48"/>
        <end position="71"/>
    </location>
</feature>
<dbReference type="EMBL" id="BAABCJ010000002">
    <property type="protein sequence ID" value="GAA3703511.1"/>
    <property type="molecule type" value="Genomic_DNA"/>
</dbReference>
<organism evidence="2 3">
    <name type="scientific">Zhihengliuella alba</name>
    <dbReference type="NCBI Taxonomy" id="547018"/>
    <lineage>
        <taxon>Bacteria</taxon>
        <taxon>Bacillati</taxon>
        <taxon>Actinomycetota</taxon>
        <taxon>Actinomycetes</taxon>
        <taxon>Micrococcales</taxon>
        <taxon>Micrococcaceae</taxon>
        <taxon>Zhihengliuella</taxon>
    </lineage>
</organism>
<keyword evidence="1" id="KW-0812">Transmembrane</keyword>
<feature type="transmembrane region" description="Helical" evidence="1">
    <location>
        <begin position="16"/>
        <end position="36"/>
    </location>
</feature>
<keyword evidence="3" id="KW-1185">Reference proteome</keyword>
<dbReference type="RefSeq" id="WP_344882728.1">
    <property type="nucleotide sequence ID" value="NZ_BAABCJ010000002.1"/>
</dbReference>
<sequence length="160" mass="17116">MDVINWLQDLATPLPALLQALVIALAGAIPFVESYFGSVVGVVVGLPVWAAVLAAVVGNWVCMFLLVTLGAGIQRRLAERSRREPSRGQQKFLRMFNRFGVPGVSLLGQWVLPSQITSMLMVGIGASKDQVILWQSISIVLWGAAFGTLAVLGLTALTSI</sequence>
<evidence type="ECO:0008006" key="4">
    <source>
        <dbReference type="Google" id="ProtNLM"/>
    </source>
</evidence>
<evidence type="ECO:0000256" key="1">
    <source>
        <dbReference type="SAM" id="Phobius"/>
    </source>
</evidence>
<dbReference type="Proteomes" id="UP001501536">
    <property type="component" value="Unassembled WGS sequence"/>
</dbReference>
<keyword evidence="1" id="KW-1133">Transmembrane helix</keyword>
<reference evidence="3" key="1">
    <citation type="journal article" date="2019" name="Int. J. Syst. Evol. Microbiol.">
        <title>The Global Catalogue of Microorganisms (GCM) 10K type strain sequencing project: providing services to taxonomists for standard genome sequencing and annotation.</title>
        <authorList>
            <consortium name="The Broad Institute Genomics Platform"/>
            <consortium name="The Broad Institute Genome Sequencing Center for Infectious Disease"/>
            <person name="Wu L."/>
            <person name="Ma J."/>
        </authorList>
    </citation>
    <scope>NUCLEOTIDE SEQUENCE [LARGE SCALE GENOMIC DNA]</scope>
    <source>
        <strain evidence="3">JCM 16961</strain>
    </source>
</reference>
<name>A0ABP7DFB5_9MICC</name>
<comment type="caution">
    <text evidence="2">The sequence shown here is derived from an EMBL/GenBank/DDBJ whole genome shotgun (WGS) entry which is preliminary data.</text>
</comment>
<gene>
    <name evidence="2" type="ORF">GCM10022377_16450</name>
</gene>
<protein>
    <recommendedName>
        <fullName evidence="4">Small multidrug efflux protein</fullName>
    </recommendedName>
</protein>
<evidence type="ECO:0000313" key="2">
    <source>
        <dbReference type="EMBL" id="GAA3703511.1"/>
    </source>
</evidence>
<feature type="transmembrane region" description="Helical" evidence="1">
    <location>
        <begin position="132"/>
        <end position="157"/>
    </location>
</feature>
<feature type="transmembrane region" description="Helical" evidence="1">
    <location>
        <begin position="92"/>
        <end position="112"/>
    </location>
</feature>
<accession>A0ABP7DFB5</accession>
<proteinExistence type="predicted"/>